<dbReference type="Pfam" id="PF18904">
    <property type="entry name" value="DUF5660"/>
    <property type="match status" value="1"/>
</dbReference>
<evidence type="ECO:0000256" key="1">
    <source>
        <dbReference type="SAM" id="Coils"/>
    </source>
</evidence>
<dbReference type="InterPro" id="IPR043719">
    <property type="entry name" value="DUF5660"/>
</dbReference>
<evidence type="ECO:0000313" key="3">
    <source>
        <dbReference type="EMBL" id="KKU04084.1"/>
    </source>
</evidence>
<evidence type="ECO:0000313" key="4">
    <source>
        <dbReference type="Proteomes" id="UP000034086"/>
    </source>
</evidence>
<dbReference type="EMBL" id="LCKQ01000004">
    <property type="protein sequence ID" value="KKU04084.1"/>
    <property type="molecule type" value="Genomic_DNA"/>
</dbReference>
<dbReference type="Proteomes" id="UP000034086">
    <property type="component" value="Unassembled WGS sequence"/>
</dbReference>
<evidence type="ECO:0000259" key="2">
    <source>
        <dbReference type="Pfam" id="PF18904"/>
    </source>
</evidence>
<gene>
    <name evidence="3" type="ORF">UX03_C0004G0019</name>
</gene>
<protein>
    <recommendedName>
        <fullName evidence="2">DUF5660 domain-containing protein</fullName>
    </recommendedName>
</protein>
<dbReference type="AlphaFoldDB" id="A0A0G1M6Z1"/>
<reference evidence="3 4" key="1">
    <citation type="journal article" date="2015" name="Nature">
        <title>rRNA introns, odd ribosomes, and small enigmatic genomes across a large radiation of phyla.</title>
        <authorList>
            <person name="Brown C.T."/>
            <person name="Hug L.A."/>
            <person name="Thomas B.C."/>
            <person name="Sharon I."/>
            <person name="Castelle C.J."/>
            <person name="Singh A."/>
            <person name="Wilkins M.J."/>
            <person name="Williams K.H."/>
            <person name="Banfield J.F."/>
        </authorList>
    </citation>
    <scope>NUCLEOTIDE SEQUENCE [LARGE SCALE GENOMIC DNA]</scope>
</reference>
<name>A0A0G1M6Z1_9BACT</name>
<organism evidence="3 4">
    <name type="scientific">Candidatus Woesebacteria bacterium GW2011_GWE1_45_18</name>
    <dbReference type="NCBI Taxonomy" id="1618598"/>
    <lineage>
        <taxon>Bacteria</taxon>
        <taxon>Candidatus Woeseibacteriota</taxon>
    </lineage>
</organism>
<feature type="domain" description="DUF5660" evidence="2">
    <location>
        <begin position="105"/>
        <end position="210"/>
    </location>
</feature>
<accession>A0A0G1M6Z1</accession>
<proteinExistence type="predicted"/>
<keyword evidence="1" id="KW-0175">Coiled coil</keyword>
<sequence length="210" mass="23888">MDKITKQKGQKVIRQQNVLESLKGIGAGTTNTIKKDLLAESSQDLLRELLGTRIEKKYSGEIAPGEALEIGDVFSGKKEANEKLRGQIALERRLVEEEKRRVEEKGNELKLQLHALMQEVYELAKTTQGLGEQVEVATMQAPANPGVYHVIFFEKLLEFVKSFRKKIEDAQVWLHSSNKRSEKKNYWAMYKKKGSSFLLAPDHYLQRSAG</sequence>
<feature type="coiled-coil region" evidence="1">
    <location>
        <begin position="81"/>
        <end position="119"/>
    </location>
</feature>
<comment type="caution">
    <text evidence="3">The sequence shown here is derived from an EMBL/GenBank/DDBJ whole genome shotgun (WGS) entry which is preliminary data.</text>
</comment>